<keyword evidence="4" id="KW-1185">Reference proteome</keyword>
<dbReference type="PANTHER" id="PTHR33393">
    <property type="entry name" value="POLYGLUTAMINE SYNTHESIS ACCESSORY PROTEIN RV0574C-RELATED"/>
    <property type="match status" value="1"/>
</dbReference>
<reference evidence="4" key="1">
    <citation type="journal article" date="2019" name="Int. J. Syst. Evol. Microbiol.">
        <title>The Global Catalogue of Microorganisms (GCM) 10K type strain sequencing project: providing services to taxonomists for standard genome sequencing and annotation.</title>
        <authorList>
            <consortium name="The Broad Institute Genomics Platform"/>
            <consortium name="The Broad Institute Genome Sequencing Center for Infectious Disease"/>
            <person name="Wu L."/>
            <person name="Ma J."/>
        </authorList>
    </citation>
    <scope>NUCLEOTIDE SEQUENCE [LARGE SCALE GENOMIC DNA]</scope>
    <source>
        <strain evidence="4">CGMCC 1.12376</strain>
    </source>
</reference>
<organism evidence="3 4">
    <name type="scientific">Oceanobacillus luteolus</name>
    <dbReference type="NCBI Taxonomy" id="1274358"/>
    <lineage>
        <taxon>Bacteria</taxon>
        <taxon>Bacillati</taxon>
        <taxon>Bacillota</taxon>
        <taxon>Bacilli</taxon>
        <taxon>Bacillales</taxon>
        <taxon>Bacillaceae</taxon>
        <taxon>Oceanobacillus</taxon>
    </lineage>
</organism>
<protein>
    <submittedName>
        <fullName evidence="3">CapA family protein</fullName>
    </submittedName>
</protein>
<dbReference type="InterPro" id="IPR052169">
    <property type="entry name" value="CW_Biosynth-Accessory"/>
</dbReference>
<dbReference type="InterPro" id="IPR019079">
    <property type="entry name" value="Capsule_synth_CapA"/>
</dbReference>
<comment type="caution">
    <text evidence="3">The sequence shown here is derived from an EMBL/GenBank/DDBJ whole genome shotgun (WGS) entry which is preliminary data.</text>
</comment>
<sequence length="351" mass="39808">MFLSKATNSFTLSAVGDILLHGRVYGGLKKKSGYDFMNQLINIEPLVGKTDITIGNLESIIAGNDIGLSSFPRFNGPKEIGYTLKELGFDLVTLANNHVLDRGAEGLIKSIANLKEIGLEYDGAFDSEEDQKRLRIKKINGLNVCFLSYTNSTNGIKIPEDKPYLVNSLKQKSLLRLTKDIREIKNQKLADVVILSLHFGSEYHLYPTSRQKEMCASLADAGADVIIGHHPHVLQPPEWIETSRGNKTFVAYSLGNFFSGQNGLYRQIGAVLSLKISKPDKNYSYIKVEDPQYRLTFVEREKKMRYVNNIFDEYIKENRFIEMEEGKFESKEVYESVKSRLRTYIPDLNVQ</sequence>
<gene>
    <name evidence="3" type="ORF">ACFSBH_17195</name>
</gene>
<dbReference type="RefSeq" id="WP_379598783.1">
    <property type="nucleotide sequence ID" value="NZ_JBHUDE010000155.1"/>
</dbReference>
<dbReference type="Pfam" id="PF09587">
    <property type="entry name" value="PGA_cap"/>
    <property type="match status" value="1"/>
</dbReference>
<dbReference type="CDD" id="cd07381">
    <property type="entry name" value="MPP_CapA"/>
    <property type="match status" value="1"/>
</dbReference>
<feature type="domain" description="Capsule synthesis protein CapA" evidence="2">
    <location>
        <begin position="11"/>
        <end position="261"/>
    </location>
</feature>
<dbReference type="EMBL" id="JBHUDE010000155">
    <property type="protein sequence ID" value="MFD1609356.1"/>
    <property type="molecule type" value="Genomic_DNA"/>
</dbReference>
<evidence type="ECO:0000256" key="1">
    <source>
        <dbReference type="ARBA" id="ARBA00005662"/>
    </source>
</evidence>
<dbReference type="SMART" id="SM00854">
    <property type="entry name" value="PGA_cap"/>
    <property type="match status" value="1"/>
</dbReference>
<dbReference type="InterPro" id="IPR029052">
    <property type="entry name" value="Metallo-depent_PP-like"/>
</dbReference>
<evidence type="ECO:0000313" key="3">
    <source>
        <dbReference type="EMBL" id="MFD1609356.1"/>
    </source>
</evidence>
<name>A0ABW4HUZ4_9BACI</name>
<accession>A0ABW4HUZ4</accession>
<dbReference type="PANTHER" id="PTHR33393:SF12">
    <property type="entry name" value="CAPSULE BIOSYNTHESIS PROTEIN CAPA"/>
    <property type="match status" value="1"/>
</dbReference>
<evidence type="ECO:0000259" key="2">
    <source>
        <dbReference type="SMART" id="SM00854"/>
    </source>
</evidence>
<comment type="similarity">
    <text evidence="1">Belongs to the CapA family.</text>
</comment>
<dbReference type="Proteomes" id="UP001597221">
    <property type="component" value="Unassembled WGS sequence"/>
</dbReference>
<evidence type="ECO:0000313" key="4">
    <source>
        <dbReference type="Proteomes" id="UP001597221"/>
    </source>
</evidence>
<proteinExistence type="inferred from homology"/>
<dbReference type="Gene3D" id="3.60.21.10">
    <property type="match status" value="1"/>
</dbReference>
<dbReference type="SUPFAM" id="SSF56300">
    <property type="entry name" value="Metallo-dependent phosphatases"/>
    <property type="match status" value="1"/>
</dbReference>